<dbReference type="Proteomes" id="UP001472677">
    <property type="component" value="Unassembled WGS sequence"/>
</dbReference>
<evidence type="ECO:0000313" key="2">
    <source>
        <dbReference type="EMBL" id="KAK8593028.1"/>
    </source>
</evidence>
<dbReference type="InterPro" id="IPR036047">
    <property type="entry name" value="F-box-like_dom_sf"/>
</dbReference>
<gene>
    <name evidence="2" type="ORF">V6N12_045117</name>
</gene>
<evidence type="ECO:0000259" key="1">
    <source>
        <dbReference type="PROSITE" id="PS50181"/>
    </source>
</evidence>
<keyword evidence="3" id="KW-1185">Reference proteome</keyword>
<accession>A0ABR2G223</accession>
<sequence>MSSLSVSSSGHRFQRSRNHLWGNSAGFICLLLLQWKQLKTKEEDEARVIGESKGKPQYDVVVVTGLPELSLERILDRLSPASLCAMVGVCFALRDRCRSDHFWEKHMKQKWGKVVGDAADRE</sequence>
<proteinExistence type="predicted"/>
<organism evidence="2 3">
    <name type="scientific">Hibiscus sabdariffa</name>
    <name type="common">roselle</name>
    <dbReference type="NCBI Taxonomy" id="183260"/>
    <lineage>
        <taxon>Eukaryota</taxon>
        <taxon>Viridiplantae</taxon>
        <taxon>Streptophyta</taxon>
        <taxon>Embryophyta</taxon>
        <taxon>Tracheophyta</taxon>
        <taxon>Spermatophyta</taxon>
        <taxon>Magnoliopsida</taxon>
        <taxon>eudicotyledons</taxon>
        <taxon>Gunneridae</taxon>
        <taxon>Pentapetalae</taxon>
        <taxon>rosids</taxon>
        <taxon>malvids</taxon>
        <taxon>Malvales</taxon>
        <taxon>Malvaceae</taxon>
        <taxon>Malvoideae</taxon>
        <taxon>Hibiscus</taxon>
    </lineage>
</organism>
<evidence type="ECO:0000313" key="3">
    <source>
        <dbReference type="Proteomes" id="UP001472677"/>
    </source>
</evidence>
<dbReference type="Pfam" id="PF00646">
    <property type="entry name" value="F-box"/>
    <property type="match status" value="1"/>
</dbReference>
<dbReference type="SUPFAM" id="SSF81383">
    <property type="entry name" value="F-box domain"/>
    <property type="match status" value="1"/>
</dbReference>
<name>A0ABR2G223_9ROSI</name>
<dbReference type="PROSITE" id="PS50181">
    <property type="entry name" value="FBOX"/>
    <property type="match status" value="1"/>
</dbReference>
<dbReference type="InterPro" id="IPR001810">
    <property type="entry name" value="F-box_dom"/>
</dbReference>
<dbReference type="EMBL" id="JBBPBM010000003">
    <property type="protein sequence ID" value="KAK8593028.1"/>
    <property type="molecule type" value="Genomic_DNA"/>
</dbReference>
<reference evidence="2 3" key="1">
    <citation type="journal article" date="2024" name="G3 (Bethesda)">
        <title>Genome assembly of Hibiscus sabdariffa L. provides insights into metabolisms of medicinal natural products.</title>
        <authorList>
            <person name="Kim T."/>
        </authorList>
    </citation>
    <scope>NUCLEOTIDE SEQUENCE [LARGE SCALE GENOMIC DNA]</scope>
    <source>
        <strain evidence="2">TK-2024</strain>
        <tissue evidence="2">Old leaves</tissue>
    </source>
</reference>
<dbReference type="Gene3D" id="1.20.1280.50">
    <property type="match status" value="1"/>
</dbReference>
<protein>
    <recommendedName>
        <fullName evidence="1">F-box domain-containing protein</fullName>
    </recommendedName>
</protein>
<dbReference type="PANTHER" id="PTHR31482:SF18">
    <property type="entry name" value="ESTS AU081301(E20138)"/>
    <property type="match status" value="1"/>
</dbReference>
<feature type="domain" description="F-box" evidence="1">
    <location>
        <begin position="60"/>
        <end position="106"/>
    </location>
</feature>
<dbReference type="PANTHER" id="PTHR31482">
    <property type="entry name" value="ESTS AU081301(E20138)"/>
    <property type="match status" value="1"/>
</dbReference>
<comment type="caution">
    <text evidence="2">The sequence shown here is derived from an EMBL/GenBank/DDBJ whole genome shotgun (WGS) entry which is preliminary data.</text>
</comment>